<evidence type="ECO:0000313" key="2">
    <source>
        <dbReference type="Proteomes" id="UP001230051"/>
    </source>
</evidence>
<comment type="caution">
    <text evidence="1">The sequence shown here is derived from an EMBL/GenBank/DDBJ whole genome shotgun (WGS) entry which is preliminary data.</text>
</comment>
<keyword evidence="2" id="KW-1185">Reference proteome</keyword>
<gene>
    <name evidence="1" type="ORF">AOXY_G18270</name>
</gene>
<name>A0AAD8FYI5_ACIOX</name>
<dbReference type="AlphaFoldDB" id="A0AAD8FYI5"/>
<proteinExistence type="predicted"/>
<organism evidence="1 2">
    <name type="scientific">Acipenser oxyrinchus oxyrinchus</name>
    <dbReference type="NCBI Taxonomy" id="40147"/>
    <lineage>
        <taxon>Eukaryota</taxon>
        <taxon>Metazoa</taxon>
        <taxon>Chordata</taxon>
        <taxon>Craniata</taxon>
        <taxon>Vertebrata</taxon>
        <taxon>Euteleostomi</taxon>
        <taxon>Actinopterygii</taxon>
        <taxon>Chondrostei</taxon>
        <taxon>Acipenseriformes</taxon>
        <taxon>Acipenseridae</taxon>
        <taxon>Acipenser</taxon>
    </lineage>
</organism>
<reference evidence="1" key="1">
    <citation type="submission" date="2022-02" db="EMBL/GenBank/DDBJ databases">
        <title>Atlantic sturgeon de novo genome assembly.</title>
        <authorList>
            <person name="Stock M."/>
            <person name="Klopp C."/>
            <person name="Guiguen Y."/>
            <person name="Cabau C."/>
            <person name="Parinello H."/>
            <person name="Santidrian Yebra-Pimentel E."/>
            <person name="Kuhl H."/>
            <person name="Dirks R.P."/>
            <person name="Guessner J."/>
            <person name="Wuertz S."/>
            <person name="Du K."/>
            <person name="Schartl M."/>
        </authorList>
    </citation>
    <scope>NUCLEOTIDE SEQUENCE</scope>
    <source>
        <strain evidence="1">STURGEONOMICS-FGT-2020</strain>
        <tissue evidence="1">Whole blood</tissue>
    </source>
</reference>
<sequence length="104" mass="11378">MRGSLGEDLTSRIRELFVDLRSGRVDPDEFCLSVSLLGHQDTQDHFLEVQPLCGEETDLELALALSLQEAILSEPADLPSPDPSCQGLSFTAIVGGGHLRMREQ</sequence>
<accession>A0AAD8FYI5</accession>
<dbReference type="EMBL" id="JAGXEW010000017">
    <property type="protein sequence ID" value="KAK1162000.1"/>
    <property type="molecule type" value="Genomic_DNA"/>
</dbReference>
<dbReference type="Proteomes" id="UP001230051">
    <property type="component" value="Unassembled WGS sequence"/>
</dbReference>
<protein>
    <submittedName>
        <fullName evidence="1">Uncharacterized protein</fullName>
    </submittedName>
</protein>
<evidence type="ECO:0000313" key="1">
    <source>
        <dbReference type="EMBL" id="KAK1162000.1"/>
    </source>
</evidence>